<dbReference type="InterPro" id="IPR011051">
    <property type="entry name" value="RmlC_Cupin_sf"/>
</dbReference>
<evidence type="ECO:0000313" key="4">
    <source>
        <dbReference type="EMBL" id="MEE4542421.1"/>
    </source>
</evidence>
<name>A0ABU7P9D9_9ACTN</name>
<dbReference type="CDD" id="cd02209">
    <property type="entry name" value="cupin_XRE_C"/>
    <property type="match status" value="1"/>
</dbReference>
<dbReference type="Gene3D" id="2.60.120.10">
    <property type="entry name" value="Jelly Rolls"/>
    <property type="match status" value="1"/>
</dbReference>
<dbReference type="Pfam" id="PF13560">
    <property type="entry name" value="HTH_31"/>
    <property type="match status" value="1"/>
</dbReference>
<dbReference type="CDD" id="cd00093">
    <property type="entry name" value="HTH_XRE"/>
    <property type="match status" value="1"/>
</dbReference>
<dbReference type="Proteomes" id="UP001344658">
    <property type="component" value="Unassembled WGS sequence"/>
</dbReference>
<feature type="compositionally biased region" description="Gly residues" evidence="2">
    <location>
        <begin position="124"/>
        <end position="148"/>
    </location>
</feature>
<proteinExistence type="predicted"/>
<feature type="region of interest" description="Disordered" evidence="2">
    <location>
        <begin position="124"/>
        <end position="152"/>
    </location>
</feature>
<accession>A0ABU7P9D9</accession>
<gene>
    <name evidence="4" type="ORF">V2S66_10660</name>
</gene>
<organism evidence="4 5">
    <name type="scientific">Actinacidiphila polyblastidii</name>
    <dbReference type="NCBI Taxonomy" id="3110430"/>
    <lineage>
        <taxon>Bacteria</taxon>
        <taxon>Bacillati</taxon>
        <taxon>Actinomycetota</taxon>
        <taxon>Actinomycetes</taxon>
        <taxon>Kitasatosporales</taxon>
        <taxon>Streptomycetaceae</taxon>
        <taxon>Actinacidiphila</taxon>
    </lineage>
</organism>
<dbReference type="Gene3D" id="1.10.260.40">
    <property type="entry name" value="lambda repressor-like DNA-binding domains"/>
    <property type="match status" value="1"/>
</dbReference>
<keyword evidence="5" id="KW-1185">Reference proteome</keyword>
<evidence type="ECO:0000259" key="3">
    <source>
        <dbReference type="PROSITE" id="PS50943"/>
    </source>
</evidence>
<feature type="region of interest" description="Disordered" evidence="2">
    <location>
        <begin position="1"/>
        <end position="57"/>
    </location>
</feature>
<sequence>MPVSEGVVTVAEQTDRGGMDRGGADRAAAVRRAPSVPRQPAAAGPGTAAGPAVGSSVSAVRLGRRLRMSRRRLGLTQDAVSGRTGLSKSFLSQVEAGRANPTLESLHRLAEAVETPLSVLLAGPGPGAGPAAGGPGSPAGPLGPGGGTRPPSALGLSTTYRPARDCGEWAAGEGRTYPLTAPGARRFETVLVEGTPAHHAFTTSHPGEELCHLLAGGLRADVDGERFVLAPGDSLHYDSASAHRLTALAPGTRFLLQVAGPPVS</sequence>
<evidence type="ECO:0000313" key="5">
    <source>
        <dbReference type="Proteomes" id="UP001344658"/>
    </source>
</evidence>
<dbReference type="RefSeq" id="WP_330794351.1">
    <property type="nucleotide sequence ID" value="NZ_JAZEWV010000006.1"/>
</dbReference>
<feature type="domain" description="HTH cro/C1-type" evidence="3">
    <location>
        <begin position="66"/>
        <end position="120"/>
    </location>
</feature>
<evidence type="ECO:0000256" key="1">
    <source>
        <dbReference type="ARBA" id="ARBA00023125"/>
    </source>
</evidence>
<dbReference type="SUPFAM" id="SSF47413">
    <property type="entry name" value="lambda repressor-like DNA-binding domains"/>
    <property type="match status" value="1"/>
</dbReference>
<feature type="compositionally biased region" description="Basic and acidic residues" evidence="2">
    <location>
        <begin position="13"/>
        <end position="24"/>
    </location>
</feature>
<dbReference type="SUPFAM" id="SSF51182">
    <property type="entry name" value="RmlC-like cupins"/>
    <property type="match status" value="1"/>
</dbReference>
<comment type="caution">
    <text evidence="4">The sequence shown here is derived from an EMBL/GenBank/DDBJ whole genome shotgun (WGS) entry which is preliminary data.</text>
</comment>
<dbReference type="InterPro" id="IPR050807">
    <property type="entry name" value="TransReg_Diox_bact_type"/>
</dbReference>
<dbReference type="InterPro" id="IPR014710">
    <property type="entry name" value="RmlC-like_jellyroll"/>
</dbReference>
<dbReference type="PANTHER" id="PTHR46797:SF1">
    <property type="entry name" value="METHYLPHOSPHONATE SYNTHASE"/>
    <property type="match status" value="1"/>
</dbReference>
<evidence type="ECO:0000256" key="2">
    <source>
        <dbReference type="SAM" id="MobiDB-lite"/>
    </source>
</evidence>
<dbReference type="EMBL" id="JAZEWV010000006">
    <property type="protein sequence ID" value="MEE4542421.1"/>
    <property type="molecule type" value="Genomic_DNA"/>
</dbReference>
<dbReference type="InterPro" id="IPR013096">
    <property type="entry name" value="Cupin_2"/>
</dbReference>
<feature type="compositionally biased region" description="Low complexity" evidence="2">
    <location>
        <begin position="25"/>
        <end position="57"/>
    </location>
</feature>
<dbReference type="InterPro" id="IPR001387">
    <property type="entry name" value="Cro/C1-type_HTH"/>
</dbReference>
<dbReference type="SMART" id="SM00530">
    <property type="entry name" value="HTH_XRE"/>
    <property type="match status" value="1"/>
</dbReference>
<dbReference type="PANTHER" id="PTHR46797">
    <property type="entry name" value="HTH-TYPE TRANSCRIPTIONAL REGULATOR"/>
    <property type="match status" value="1"/>
</dbReference>
<keyword evidence="1" id="KW-0238">DNA-binding</keyword>
<dbReference type="PROSITE" id="PS50943">
    <property type="entry name" value="HTH_CROC1"/>
    <property type="match status" value="1"/>
</dbReference>
<dbReference type="InterPro" id="IPR010982">
    <property type="entry name" value="Lambda_DNA-bd_dom_sf"/>
</dbReference>
<reference evidence="4 5" key="1">
    <citation type="submission" date="2023-12" db="EMBL/GenBank/DDBJ databases">
        <title>Streptomyces sp. V4-01.</title>
        <authorList>
            <person name="Somphong A."/>
            <person name="Phongsopitanun W."/>
        </authorList>
    </citation>
    <scope>NUCLEOTIDE SEQUENCE [LARGE SCALE GENOMIC DNA]</scope>
    <source>
        <strain evidence="4 5">V4-01</strain>
    </source>
</reference>
<dbReference type="Pfam" id="PF07883">
    <property type="entry name" value="Cupin_2"/>
    <property type="match status" value="1"/>
</dbReference>
<protein>
    <submittedName>
        <fullName evidence="4">XRE family transcriptional regulator</fullName>
    </submittedName>
</protein>